<dbReference type="SUPFAM" id="SSF160935">
    <property type="entry name" value="VPA0735-like"/>
    <property type="match status" value="1"/>
</dbReference>
<organism evidence="3 4">
    <name type="scientific">Embleya scabrispora</name>
    <dbReference type="NCBI Taxonomy" id="159449"/>
    <lineage>
        <taxon>Bacteria</taxon>
        <taxon>Bacillati</taxon>
        <taxon>Actinomycetota</taxon>
        <taxon>Actinomycetes</taxon>
        <taxon>Kitasatosporales</taxon>
        <taxon>Streptomycetaceae</taxon>
        <taxon>Embleya</taxon>
    </lineage>
</organism>
<name>A0A1T3NUJ8_9ACTN</name>
<protein>
    <recommendedName>
        <fullName evidence="2">DUF1214 domain-containing protein</fullName>
    </recommendedName>
</protein>
<feature type="region of interest" description="Disordered" evidence="1">
    <location>
        <begin position="1"/>
        <end position="20"/>
    </location>
</feature>
<accession>A0A1T3NUJ8</accession>
<comment type="caution">
    <text evidence="3">The sequence shown here is derived from an EMBL/GenBank/DDBJ whole genome shotgun (WGS) entry which is preliminary data.</text>
</comment>
<dbReference type="InterPro" id="IPR010621">
    <property type="entry name" value="DUF1214"/>
</dbReference>
<sequence length="407" mass="45190">MHSDSNDRPRPRPDGSASGVVDGSAWRAYCERMAALGDRILEADFPGATDADRAEGIRHLANQVACWLTYQLAATDPENPAFFTHNDLVYRWGGPNVDQNARRAPISWDGVYRLTVTMNACEKFVLQVKPGDMHAGRTEVLAETSSTALGVGPGDTVEIVLSADRQPGNWIELTPDARVLHVRDYYFDWTPEQPAMFALERLDTQGRPAERVTPERVAGMLAGAAASVENSIEVWNDWVRATGDRQPVNTFSTPSTVAGGVKEVVYGFARVRLTDDQVLVVETDPGVSGQWDLQLYSPGWFESLDFANRQTSLNHVQAEHDPDGRIRVVIGAVDPGVPNWLDTEGRAEVFATHRWLDPYAQPAVRAVVVPRTSVREHLHPSTRTIGVGERHESLRRRAEHVAWRFRA</sequence>
<dbReference type="Pfam" id="PF06742">
    <property type="entry name" value="DUF1214"/>
    <property type="match status" value="1"/>
</dbReference>
<reference evidence="3 4" key="1">
    <citation type="submission" date="2017-03" db="EMBL/GenBank/DDBJ databases">
        <title>Draft genome sequence of Streptomyces scabrisporus NF3, endophyte isolated from Amphipterygium adstringens.</title>
        <authorList>
            <person name="Vazquez M."/>
            <person name="Ceapa C.D."/>
            <person name="Rodriguez Luna D."/>
            <person name="Sanchez Esquivel S."/>
        </authorList>
    </citation>
    <scope>NUCLEOTIDE SEQUENCE [LARGE SCALE GENOMIC DNA]</scope>
    <source>
        <strain evidence="3 4">NF3</strain>
    </source>
</reference>
<gene>
    <name evidence="3" type="ORF">B4N89_05870</name>
</gene>
<dbReference type="STRING" id="159449.B4N89_05870"/>
<keyword evidence="4" id="KW-1185">Reference proteome</keyword>
<evidence type="ECO:0000259" key="2">
    <source>
        <dbReference type="Pfam" id="PF06742"/>
    </source>
</evidence>
<feature type="domain" description="DUF1214" evidence="2">
    <location>
        <begin position="279"/>
        <end position="358"/>
    </location>
</feature>
<feature type="compositionally biased region" description="Basic and acidic residues" evidence="1">
    <location>
        <begin position="1"/>
        <end position="13"/>
    </location>
</feature>
<evidence type="ECO:0000313" key="4">
    <source>
        <dbReference type="Proteomes" id="UP000190037"/>
    </source>
</evidence>
<dbReference type="Proteomes" id="UP000190037">
    <property type="component" value="Unassembled WGS sequence"/>
</dbReference>
<dbReference type="EMBL" id="MWQN01000001">
    <property type="protein sequence ID" value="OPC80543.1"/>
    <property type="molecule type" value="Genomic_DNA"/>
</dbReference>
<evidence type="ECO:0000256" key="1">
    <source>
        <dbReference type="SAM" id="MobiDB-lite"/>
    </source>
</evidence>
<dbReference type="AlphaFoldDB" id="A0A1T3NUJ8"/>
<evidence type="ECO:0000313" key="3">
    <source>
        <dbReference type="EMBL" id="OPC80543.1"/>
    </source>
</evidence>
<proteinExistence type="predicted"/>